<feature type="compositionally biased region" description="Acidic residues" evidence="8">
    <location>
        <begin position="195"/>
        <end position="205"/>
    </location>
</feature>
<dbReference type="PANTHER" id="PTHR31985">
    <property type="entry name" value="ETHYLENE-RESPONSIVE TRANSCRIPTION FACTOR ERF042-RELATED"/>
    <property type="match status" value="1"/>
</dbReference>
<evidence type="ECO:0000256" key="4">
    <source>
        <dbReference type="ARBA" id="ARBA00023159"/>
    </source>
</evidence>
<dbReference type="Pfam" id="PF00847">
    <property type="entry name" value="AP2"/>
    <property type="match status" value="1"/>
</dbReference>
<dbReference type="InterPro" id="IPR016177">
    <property type="entry name" value="DNA-bd_dom_sf"/>
</dbReference>
<dbReference type="GO" id="GO:0003700">
    <property type="term" value="F:DNA-binding transcription factor activity"/>
    <property type="evidence" value="ECO:0007669"/>
    <property type="project" value="InterPro"/>
</dbReference>
<evidence type="ECO:0000256" key="6">
    <source>
        <dbReference type="ARBA" id="ARBA00023242"/>
    </source>
</evidence>
<dbReference type="InterPro" id="IPR001471">
    <property type="entry name" value="AP2/ERF_dom"/>
</dbReference>
<keyword evidence="6" id="KW-0539">Nucleus</keyword>
<evidence type="ECO:0000313" key="10">
    <source>
        <dbReference type="EMBL" id="KAF8765492.1"/>
    </source>
</evidence>
<feature type="region of interest" description="Disordered" evidence="8">
    <location>
        <begin position="26"/>
        <end position="80"/>
    </location>
</feature>
<comment type="caution">
    <text evidence="10">The sequence shown here is derived from an EMBL/GenBank/DDBJ whole genome shotgun (WGS) entry which is preliminary data.</text>
</comment>
<dbReference type="SUPFAM" id="SSF54171">
    <property type="entry name" value="DNA-binding domain"/>
    <property type="match status" value="1"/>
</dbReference>
<keyword evidence="2" id="KW-0805">Transcription regulation</keyword>
<dbReference type="GO" id="GO:0003677">
    <property type="term" value="F:DNA binding"/>
    <property type="evidence" value="ECO:0007669"/>
    <property type="project" value="UniProtKB-KW"/>
</dbReference>
<dbReference type="Proteomes" id="UP000636709">
    <property type="component" value="Unassembled WGS sequence"/>
</dbReference>
<gene>
    <name evidence="10" type="ORF">HU200_008640</name>
</gene>
<dbReference type="GO" id="GO:0005634">
    <property type="term" value="C:nucleus"/>
    <property type="evidence" value="ECO:0007669"/>
    <property type="project" value="UniProtKB-SubCell"/>
</dbReference>
<feature type="compositionally biased region" description="Basic residues" evidence="8">
    <location>
        <begin position="68"/>
        <end position="80"/>
    </location>
</feature>
<evidence type="ECO:0000313" key="11">
    <source>
        <dbReference type="Proteomes" id="UP000636709"/>
    </source>
</evidence>
<dbReference type="Gene3D" id="3.30.730.10">
    <property type="entry name" value="AP2/ERF domain"/>
    <property type="match status" value="1"/>
</dbReference>
<feature type="region of interest" description="Disordered" evidence="8">
    <location>
        <begin position="176"/>
        <end position="241"/>
    </location>
</feature>
<name>A0A835FLF3_9POAL</name>
<dbReference type="InterPro" id="IPR051032">
    <property type="entry name" value="AP2/ERF_TF_ERF_subfamily"/>
</dbReference>
<evidence type="ECO:0000256" key="2">
    <source>
        <dbReference type="ARBA" id="ARBA00023015"/>
    </source>
</evidence>
<evidence type="ECO:0000256" key="1">
    <source>
        <dbReference type="ARBA" id="ARBA00004123"/>
    </source>
</evidence>
<organism evidence="10 11">
    <name type="scientific">Digitaria exilis</name>
    <dbReference type="NCBI Taxonomy" id="1010633"/>
    <lineage>
        <taxon>Eukaryota</taxon>
        <taxon>Viridiplantae</taxon>
        <taxon>Streptophyta</taxon>
        <taxon>Embryophyta</taxon>
        <taxon>Tracheophyta</taxon>
        <taxon>Spermatophyta</taxon>
        <taxon>Magnoliopsida</taxon>
        <taxon>Liliopsida</taxon>
        <taxon>Poales</taxon>
        <taxon>Poaceae</taxon>
        <taxon>PACMAD clade</taxon>
        <taxon>Panicoideae</taxon>
        <taxon>Panicodae</taxon>
        <taxon>Paniceae</taxon>
        <taxon>Anthephorinae</taxon>
        <taxon>Digitaria</taxon>
    </lineage>
</organism>
<dbReference type="CDD" id="cd00018">
    <property type="entry name" value="AP2"/>
    <property type="match status" value="1"/>
</dbReference>
<protein>
    <recommendedName>
        <fullName evidence="9">AP2/ERF domain-containing protein</fullName>
    </recommendedName>
</protein>
<dbReference type="PANTHER" id="PTHR31985:SF288">
    <property type="entry name" value="AP2_ERF DOMAIN-CONTAINING PROTEIN"/>
    <property type="match status" value="1"/>
</dbReference>
<dbReference type="Gramene" id="Dexi1A01G0022370.1">
    <property type="protein sequence ID" value="Dexi1A01G0022370.1:cds"/>
    <property type="gene ID" value="Dexi1A01G0022370"/>
</dbReference>
<comment type="similarity">
    <text evidence="7">Belongs to the AP2/ERF transcription factor family. ERF subfamily.</text>
</comment>
<evidence type="ECO:0000256" key="3">
    <source>
        <dbReference type="ARBA" id="ARBA00023125"/>
    </source>
</evidence>
<reference evidence="10" key="1">
    <citation type="submission" date="2020-07" db="EMBL/GenBank/DDBJ databases">
        <title>Genome sequence and genetic diversity analysis of an under-domesticated orphan crop, white fonio (Digitaria exilis).</title>
        <authorList>
            <person name="Bennetzen J.L."/>
            <person name="Chen S."/>
            <person name="Ma X."/>
            <person name="Wang X."/>
            <person name="Yssel A.E.J."/>
            <person name="Chaluvadi S.R."/>
            <person name="Johnson M."/>
            <person name="Gangashetty P."/>
            <person name="Hamidou F."/>
            <person name="Sanogo M.D."/>
            <person name="Zwaenepoel A."/>
            <person name="Wallace J."/>
            <person name="Van De Peer Y."/>
            <person name="Van Deynze A."/>
        </authorList>
    </citation>
    <scope>NUCLEOTIDE SEQUENCE</scope>
    <source>
        <tissue evidence="10">Leaves</tissue>
    </source>
</reference>
<dbReference type="AlphaFoldDB" id="A0A835FLF3"/>
<dbReference type="PRINTS" id="PR00367">
    <property type="entry name" value="ETHRSPELEMNT"/>
</dbReference>
<keyword evidence="4" id="KW-0010">Activator</keyword>
<dbReference type="FunFam" id="3.30.730.10:FF:000001">
    <property type="entry name" value="Ethylene-responsive transcription factor 2"/>
    <property type="match status" value="1"/>
</dbReference>
<keyword evidence="11" id="KW-1185">Reference proteome</keyword>
<accession>A0A835FLF3</accession>
<dbReference type="SMART" id="SM00380">
    <property type="entry name" value="AP2"/>
    <property type="match status" value="1"/>
</dbReference>
<dbReference type="EMBL" id="JACEFO010000572">
    <property type="protein sequence ID" value="KAF8765492.1"/>
    <property type="molecule type" value="Genomic_DNA"/>
</dbReference>
<evidence type="ECO:0000259" key="9">
    <source>
        <dbReference type="PROSITE" id="PS51032"/>
    </source>
</evidence>
<dbReference type="InterPro" id="IPR036955">
    <property type="entry name" value="AP2/ERF_dom_sf"/>
</dbReference>
<dbReference type="OrthoDB" id="1932364at2759"/>
<feature type="compositionally biased region" description="Low complexity" evidence="8">
    <location>
        <begin position="206"/>
        <end position="227"/>
    </location>
</feature>
<evidence type="ECO:0000256" key="5">
    <source>
        <dbReference type="ARBA" id="ARBA00023163"/>
    </source>
</evidence>
<feature type="domain" description="AP2/ERF" evidence="9">
    <location>
        <begin position="81"/>
        <end position="141"/>
    </location>
</feature>
<comment type="subcellular location">
    <subcellularLocation>
        <location evidence="1">Nucleus</location>
    </subcellularLocation>
</comment>
<dbReference type="PROSITE" id="PS51032">
    <property type="entry name" value="AP2_ERF"/>
    <property type="match status" value="1"/>
</dbReference>
<evidence type="ECO:0000256" key="8">
    <source>
        <dbReference type="SAM" id="MobiDB-lite"/>
    </source>
</evidence>
<sequence length="294" mass="30650">MSLLQTASHAQCSSWVMEQERALSPASDASTTCTSSGVSGPGSPAASASSASLNDSSAGVATAASSSSRKRPRRRELKHPTYRGVRMRAWGKWVSEIREPRKKSRIWLGTFDTPEMAARAHDVAALAIKGPARAAAHLNFPEMSHALPRAASAAPDNVRAAAALAAAMEMTSTAVAPAAAASSDDESSRGGAAGNDEDDEEDEAEPAASAASSSSSSGSGHDASSNAQDDEEKKVTAPSSEHAALAVADGHVIDLALLELPHVLLEFGFEFALPPTTPYCYDLSWDEPLLLWEH</sequence>
<feature type="compositionally biased region" description="Low complexity" evidence="8">
    <location>
        <begin position="29"/>
        <end position="67"/>
    </location>
</feature>
<keyword evidence="3" id="KW-0238">DNA-binding</keyword>
<proteinExistence type="inferred from homology"/>
<keyword evidence="5" id="KW-0804">Transcription</keyword>
<evidence type="ECO:0000256" key="7">
    <source>
        <dbReference type="ARBA" id="ARBA00024343"/>
    </source>
</evidence>